<reference evidence="1 2" key="1">
    <citation type="submission" date="2020-12" db="EMBL/GenBank/DDBJ databases">
        <title>Novel Thalassolituus-related marine hydrocarbonoclastic bacteria mediated algae-derived hydrocarbons mineralization in twilight zone of the northern South China Sea.</title>
        <authorList>
            <person name="Dong C."/>
        </authorList>
    </citation>
    <scope>NUCLEOTIDE SEQUENCE [LARGE SCALE GENOMIC DNA]</scope>
    <source>
        <strain evidence="1 2">IMCC1826</strain>
    </source>
</reference>
<gene>
    <name evidence="1" type="ORF">I9W95_17745</name>
</gene>
<evidence type="ECO:0000313" key="1">
    <source>
        <dbReference type="EMBL" id="MCA6065445.1"/>
    </source>
</evidence>
<protein>
    <submittedName>
        <fullName evidence="1">Uncharacterized protein</fullName>
    </submittedName>
</protein>
<dbReference type="RefSeq" id="WP_225677384.1">
    <property type="nucleotide sequence ID" value="NZ_JAEDAH010000105.1"/>
</dbReference>
<dbReference type="Proteomes" id="UP000714380">
    <property type="component" value="Unassembled WGS sequence"/>
</dbReference>
<evidence type="ECO:0000313" key="2">
    <source>
        <dbReference type="Proteomes" id="UP000714380"/>
    </source>
</evidence>
<dbReference type="EMBL" id="JAEDAH010000105">
    <property type="protein sequence ID" value="MCA6065445.1"/>
    <property type="molecule type" value="Genomic_DNA"/>
</dbReference>
<comment type="caution">
    <text evidence="1">The sequence shown here is derived from an EMBL/GenBank/DDBJ whole genome shotgun (WGS) entry which is preliminary data.</text>
</comment>
<name>A0ABS7ZXV9_9GAMM</name>
<accession>A0ABS7ZXV9</accession>
<keyword evidence="2" id="KW-1185">Reference proteome</keyword>
<proteinExistence type="predicted"/>
<organism evidence="1 2">
    <name type="scientific">Thalassolituus marinus</name>
    <dbReference type="NCBI Taxonomy" id="671053"/>
    <lineage>
        <taxon>Bacteria</taxon>
        <taxon>Pseudomonadati</taxon>
        <taxon>Pseudomonadota</taxon>
        <taxon>Gammaproteobacteria</taxon>
        <taxon>Oceanospirillales</taxon>
        <taxon>Oceanospirillaceae</taxon>
        <taxon>Thalassolituus</taxon>
    </lineage>
</organism>
<sequence length="204" mass="22660">MFIPMPDTNKASSKAPISIGKEKQLKLGHAVEVTFKTLDNIPDADRFGGCIDVVAIRYDIRPVLIMAQNRKHTGPELNLAIDYYAPAAIARMGMPIKQTRIIVHTPGTPEDGYVEAFLPGIIKDPWGTDHAGNGHIEWKELAHEQFERIMRSIDKPVSAYLGKTGVFMTGDGILIHRKIDSYTGLHYVSAGEKIDGKLLRIQKE</sequence>